<evidence type="ECO:0000313" key="1">
    <source>
        <dbReference type="EMBL" id="SFS08650.1"/>
    </source>
</evidence>
<dbReference type="InterPro" id="IPR043952">
    <property type="entry name" value="DUF5783"/>
</dbReference>
<keyword evidence="2" id="KW-1185">Reference proteome</keyword>
<protein>
    <submittedName>
        <fullName evidence="1">Uncharacterized protein</fullName>
    </submittedName>
</protein>
<dbReference type="Proteomes" id="UP000199062">
    <property type="component" value="Unassembled WGS sequence"/>
</dbReference>
<accession>A0A1I6LYY3</accession>
<evidence type="ECO:0000313" key="2">
    <source>
        <dbReference type="Proteomes" id="UP000199062"/>
    </source>
</evidence>
<gene>
    <name evidence="1" type="ORF">SAMN05216559_3480</name>
</gene>
<dbReference type="OrthoDB" id="225920at2157"/>
<name>A0A1I6LYY3_9EURY</name>
<dbReference type="AlphaFoldDB" id="A0A1I6LYY3"/>
<dbReference type="RefSeq" id="WP_089818034.1">
    <property type="nucleotide sequence ID" value="NZ_FOZK01000003.1"/>
</dbReference>
<proteinExistence type="predicted"/>
<sequence>MTTFDPEKFEDKYVHYMDELQTAYHDAYQHFHGRYDSSLLRAIDRQVLDGSEPFYEGDGEFRVELPENPRERVGDLSVSDERFDDVLREFTEQIEVELRRVFGFEEE</sequence>
<dbReference type="Pfam" id="PF19095">
    <property type="entry name" value="DUF5783"/>
    <property type="match status" value="1"/>
</dbReference>
<reference evidence="1 2" key="1">
    <citation type="submission" date="2016-10" db="EMBL/GenBank/DDBJ databases">
        <authorList>
            <person name="de Groot N.N."/>
        </authorList>
    </citation>
    <scope>NUCLEOTIDE SEQUENCE [LARGE SCALE GENOMIC DNA]</scope>
    <source>
        <strain evidence="1 2">CGMCC 1.10457</strain>
    </source>
</reference>
<dbReference type="EMBL" id="FOZK01000003">
    <property type="protein sequence ID" value="SFS08650.1"/>
    <property type="molecule type" value="Genomic_DNA"/>
</dbReference>
<organism evidence="1 2">
    <name type="scientific">Halomicrobium zhouii</name>
    <dbReference type="NCBI Taxonomy" id="767519"/>
    <lineage>
        <taxon>Archaea</taxon>
        <taxon>Methanobacteriati</taxon>
        <taxon>Methanobacteriota</taxon>
        <taxon>Stenosarchaea group</taxon>
        <taxon>Halobacteria</taxon>
        <taxon>Halobacteriales</taxon>
        <taxon>Haloarculaceae</taxon>
        <taxon>Halomicrobium</taxon>
    </lineage>
</organism>